<evidence type="ECO:0000256" key="2">
    <source>
        <dbReference type="ARBA" id="ARBA00009450"/>
    </source>
</evidence>
<evidence type="ECO:0000256" key="4">
    <source>
        <dbReference type="ARBA" id="ARBA00022452"/>
    </source>
</evidence>
<dbReference type="eggNOG" id="COG1596">
    <property type="taxonomic scope" value="Bacteria"/>
</dbReference>
<accession>R9GQ35</accession>
<evidence type="ECO:0000256" key="9">
    <source>
        <dbReference type="ARBA" id="ARBA00023065"/>
    </source>
</evidence>
<dbReference type="EMBL" id="AQPN01000103">
    <property type="protein sequence ID" value="EOR93823.1"/>
    <property type="molecule type" value="Genomic_DNA"/>
</dbReference>
<evidence type="ECO:0000256" key="14">
    <source>
        <dbReference type="ARBA" id="ARBA00023288"/>
    </source>
</evidence>
<evidence type="ECO:0000256" key="6">
    <source>
        <dbReference type="ARBA" id="ARBA00022692"/>
    </source>
</evidence>
<dbReference type="Gene3D" id="3.10.560.10">
    <property type="entry name" value="Outer membrane lipoprotein wza domain like"/>
    <property type="match status" value="1"/>
</dbReference>
<protein>
    <submittedName>
        <fullName evidence="18">Polysaccharide export outer membrane protein</fullName>
    </submittedName>
</protein>
<comment type="subcellular location">
    <subcellularLocation>
        <location evidence="1">Cell outer membrane</location>
        <topology evidence="1">Multi-pass membrane protein</topology>
    </subcellularLocation>
</comment>
<keyword evidence="5" id="KW-0762">Sugar transport</keyword>
<sequence>MILILLSSCSPRRNLVYFSDLTGKSGESQVITNDIEPRIQTNDLLSITINTLSSESNVLFAVNSNNMNKNGYSEKEGFRVNKLGNVNLPVAGNINLQGLTIEEAQQTVVKSLNNYVKDPIVNIQFLNFRITVIGEVNHPATFTMTNEKMNLLEALGMAGDMTAYGKRENVLLIREIEGKRTIIHMNLNKGDILNSPYFYLKQNDIVYVEPDKGKAIDISPNNRLMPLLIATISAVAVLATTFLNR</sequence>
<reference evidence="18 19" key="1">
    <citation type="journal article" date="2013" name="Genome Announc.">
        <title>Draft Genome Sequence of Arcticibacter svalbardensis Strain MN12-7T, a Member of the Family Sphingobacteriaceae Isolated from an Arctic Soil Sample.</title>
        <authorList>
            <person name="Shivaji S."/>
            <person name="Ara S."/>
            <person name="Prasad S."/>
            <person name="Manasa B.P."/>
            <person name="Begum Z."/>
            <person name="Singh A."/>
            <person name="Kumar Pinnaka A."/>
        </authorList>
    </citation>
    <scope>NUCLEOTIDE SEQUENCE [LARGE SCALE GENOMIC DNA]</scope>
    <source>
        <strain evidence="18 19">MN12-7</strain>
    </source>
</reference>
<keyword evidence="7" id="KW-0732">Signal</keyword>
<evidence type="ECO:0000256" key="5">
    <source>
        <dbReference type="ARBA" id="ARBA00022597"/>
    </source>
</evidence>
<dbReference type="GO" id="GO:0046930">
    <property type="term" value="C:pore complex"/>
    <property type="evidence" value="ECO:0007669"/>
    <property type="project" value="UniProtKB-KW"/>
</dbReference>
<keyword evidence="9" id="KW-0406">Ion transport</keyword>
<dbReference type="GO" id="GO:0006811">
    <property type="term" value="P:monoatomic ion transport"/>
    <property type="evidence" value="ECO:0007669"/>
    <property type="project" value="UniProtKB-KW"/>
</dbReference>
<evidence type="ECO:0000256" key="12">
    <source>
        <dbReference type="ARBA" id="ARBA00023139"/>
    </source>
</evidence>
<evidence type="ECO:0000256" key="7">
    <source>
        <dbReference type="ARBA" id="ARBA00022729"/>
    </source>
</evidence>
<keyword evidence="15" id="KW-1133">Transmembrane helix</keyword>
<evidence type="ECO:0000256" key="8">
    <source>
        <dbReference type="ARBA" id="ARBA00023047"/>
    </source>
</evidence>
<comment type="caution">
    <text evidence="18">The sequence shown here is derived from an EMBL/GenBank/DDBJ whole genome shotgun (WGS) entry which is preliminary data.</text>
</comment>
<dbReference type="AlphaFoldDB" id="R9GQ35"/>
<keyword evidence="14" id="KW-0449">Lipoprotein</keyword>
<keyword evidence="12" id="KW-0564">Palmitate</keyword>
<dbReference type="GO" id="GO:0015288">
    <property type="term" value="F:porin activity"/>
    <property type="evidence" value="ECO:0007669"/>
    <property type="project" value="UniProtKB-KW"/>
</dbReference>
<evidence type="ECO:0000256" key="13">
    <source>
        <dbReference type="ARBA" id="ARBA00023237"/>
    </source>
</evidence>
<keyword evidence="10" id="KW-0626">Porin</keyword>
<dbReference type="Pfam" id="PF22461">
    <property type="entry name" value="SLBB_2"/>
    <property type="match status" value="1"/>
</dbReference>
<feature type="domain" description="SLBB" evidence="17">
    <location>
        <begin position="130"/>
        <end position="208"/>
    </location>
</feature>
<evidence type="ECO:0000313" key="19">
    <source>
        <dbReference type="Proteomes" id="UP000014174"/>
    </source>
</evidence>
<keyword evidence="19" id="KW-1185">Reference proteome</keyword>
<evidence type="ECO:0000259" key="16">
    <source>
        <dbReference type="Pfam" id="PF02563"/>
    </source>
</evidence>
<proteinExistence type="inferred from homology"/>
<keyword evidence="6 15" id="KW-0812">Transmembrane</keyword>
<evidence type="ECO:0000256" key="1">
    <source>
        <dbReference type="ARBA" id="ARBA00004571"/>
    </source>
</evidence>
<feature type="transmembrane region" description="Helical" evidence="15">
    <location>
        <begin position="224"/>
        <end position="243"/>
    </location>
</feature>
<dbReference type="GO" id="GO:0009279">
    <property type="term" value="C:cell outer membrane"/>
    <property type="evidence" value="ECO:0007669"/>
    <property type="project" value="UniProtKB-SubCell"/>
</dbReference>
<keyword evidence="8" id="KW-0625">Polysaccharide transport</keyword>
<evidence type="ECO:0000256" key="10">
    <source>
        <dbReference type="ARBA" id="ARBA00023114"/>
    </source>
</evidence>
<dbReference type="Proteomes" id="UP000014174">
    <property type="component" value="Unassembled WGS sequence"/>
</dbReference>
<evidence type="ECO:0000313" key="18">
    <source>
        <dbReference type="EMBL" id="EOR93823.1"/>
    </source>
</evidence>
<evidence type="ECO:0000256" key="3">
    <source>
        <dbReference type="ARBA" id="ARBA00022448"/>
    </source>
</evidence>
<name>R9GQ35_9SPHI</name>
<feature type="domain" description="Polysaccharide export protein N-terminal" evidence="16">
    <location>
        <begin position="37"/>
        <end position="124"/>
    </location>
</feature>
<dbReference type="InterPro" id="IPR049712">
    <property type="entry name" value="Poly_export"/>
</dbReference>
<comment type="similarity">
    <text evidence="2">Belongs to the BexD/CtrA/VexA family.</text>
</comment>
<evidence type="ECO:0000259" key="17">
    <source>
        <dbReference type="Pfam" id="PF22461"/>
    </source>
</evidence>
<dbReference type="PANTHER" id="PTHR33619">
    <property type="entry name" value="POLYSACCHARIDE EXPORT PROTEIN GFCE-RELATED"/>
    <property type="match status" value="1"/>
</dbReference>
<keyword evidence="13" id="KW-0998">Cell outer membrane</keyword>
<keyword evidence="4" id="KW-1134">Transmembrane beta strand</keyword>
<evidence type="ECO:0000256" key="15">
    <source>
        <dbReference type="SAM" id="Phobius"/>
    </source>
</evidence>
<organism evidence="18 19">
    <name type="scientific">Arcticibacter svalbardensis MN12-7</name>
    <dbReference type="NCBI Taxonomy" id="1150600"/>
    <lineage>
        <taxon>Bacteria</taxon>
        <taxon>Pseudomonadati</taxon>
        <taxon>Bacteroidota</taxon>
        <taxon>Sphingobacteriia</taxon>
        <taxon>Sphingobacteriales</taxon>
        <taxon>Sphingobacteriaceae</taxon>
        <taxon>Arcticibacter</taxon>
    </lineage>
</organism>
<keyword evidence="11 15" id="KW-0472">Membrane</keyword>
<evidence type="ECO:0000256" key="11">
    <source>
        <dbReference type="ARBA" id="ARBA00023136"/>
    </source>
</evidence>
<dbReference type="InterPro" id="IPR054765">
    <property type="entry name" value="SLBB_dom"/>
</dbReference>
<dbReference type="GO" id="GO:0015159">
    <property type="term" value="F:polysaccharide transmembrane transporter activity"/>
    <property type="evidence" value="ECO:0007669"/>
    <property type="project" value="InterPro"/>
</dbReference>
<keyword evidence="3" id="KW-0813">Transport</keyword>
<dbReference type="PATRIC" id="fig|1150600.3.peg.2930"/>
<dbReference type="Pfam" id="PF02563">
    <property type="entry name" value="Poly_export"/>
    <property type="match status" value="1"/>
</dbReference>
<dbReference type="InterPro" id="IPR003715">
    <property type="entry name" value="Poly_export_N"/>
</dbReference>
<dbReference type="STRING" id="1150600.ADIARSV_2960"/>
<dbReference type="PANTHER" id="PTHR33619:SF3">
    <property type="entry name" value="POLYSACCHARIDE EXPORT PROTEIN GFCE-RELATED"/>
    <property type="match status" value="1"/>
</dbReference>
<gene>
    <name evidence="18" type="ORF">ADIARSV_2960</name>
</gene>